<evidence type="ECO:0000256" key="2">
    <source>
        <dbReference type="ARBA" id="ARBA00010271"/>
    </source>
</evidence>
<dbReference type="InterPro" id="IPR040911">
    <property type="entry name" value="Exostosin_GT47"/>
</dbReference>
<proteinExistence type="inferred from homology"/>
<evidence type="ECO:0000259" key="6">
    <source>
        <dbReference type="Pfam" id="PF03016"/>
    </source>
</evidence>
<evidence type="ECO:0000256" key="4">
    <source>
        <dbReference type="ARBA" id="ARBA00022968"/>
    </source>
</evidence>
<gene>
    <name evidence="7" type="ORF">Cgig2_023925</name>
</gene>
<dbReference type="Pfam" id="PF03016">
    <property type="entry name" value="Exostosin_GT47"/>
    <property type="match status" value="1"/>
</dbReference>
<dbReference type="GO" id="GO:0000139">
    <property type="term" value="C:Golgi membrane"/>
    <property type="evidence" value="ECO:0007669"/>
    <property type="project" value="UniProtKB-SubCell"/>
</dbReference>
<keyword evidence="3" id="KW-0328">Glycosyltransferase</keyword>
<protein>
    <recommendedName>
        <fullName evidence="6">Exostosin GT47 domain-containing protein</fullName>
    </recommendedName>
</protein>
<evidence type="ECO:0000256" key="3">
    <source>
        <dbReference type="ARBA" id="ARBA00022676"/>
    </source>
</evidence>
<dbReference type="GO" id="GO:0016757">
    <property type="term" value="F:glycosyltransferase activity"/>
    <property type="evidence" value="ECO:0007669"/>
    <property type="project" value="UniProtKB-KW"/>
</dbReference>
<dbReference type="PANTHER" id="PTHR11062:SF95">
    <property type="entry name" value="EXOSTOSIN GT47 DOMAIN-CONTAINING PROTEIN"/>
    <property type="match status" value="1"/>
</dbReference>
<sequence>MNQDVYHDKEIFLQNYEDMKRSLRIYIYPHNKNDPFANALLPEESNQEPGGNYASEAYFKNVLYKSHFITKDPSKADFFFLPFSIASLRHDPRIGVGGLADFIREYMRNISHDYPYWNQTGGADHFYAACHSIGRVAMEKVEHVKSNAIQVICSSSYFLPNYFSHKDVSLPQIWPRHDEPQDLANTSRRKKLAFFAGTIMSPVRKSLAETWKDDSSIFAHDGRLKTPYSDHLLGSKYCIHAKGFEVNTARIGDALYYGCVPVILADYYDLPFMDILNWRAFSVVIMATDIPNLKKILQEISPQEYSVLQANVLKVRKHFQWHKSPVNFDAFYMVMYELWLRRSSVRILS</sequence>
<comment type="similarity">
    <text evidence="2">Belongs to the glycosyltransferase 47 family.</text>
</comment>
<keyword evidence="8" id="KW-1185">Reference proteome</keyword>
<evidence type="ECO:0000313" key="7">
    <source>
        <dbReference type="EMBL" id="KAJ8429054.1"/>
    </source>
</evidence>
<evidence type="ECO:0000256" key="1">
    <source>
        <dbReference type="ARBA" id="ARBA00004323"/>
    </source>
</evidence>
<accession>A0A9Q1JQC1</accession>
<keyword evidence="5" id="KW-0333">Golgi apparatus</keyword>
<keyword evidence="4" id="KW-0735">Signal-anchor</keyword>
<reference evidence="7" key="1">
    <citation type="submission" date="2022-04" db="EMBL/GenBank/DDBJ databases">
        <title>Carnegiea gigantea Genome sequencing and assembly v2.</title>
        <authorList>
            <person name="Copetti D."/>
            <person name="Sanderson M.J."/>
            <person name="Burquez A."/>
            <person name="Wojciechowski M.F."/>
        </authorList>
    </citation>
    <scope>NUCLEOTIDE SEQUENCE</scope>
    <source>
        <strain evidence="7">SGP5-SGP5p</strain>
        <tissue evidence="7">Aerial part</tissue>
    </source>
</reference>
<dbReference type="Proteomes" id="UP001153076">
    <property type="component" value="Unassembled WGS sequence"/>
</dbReference>
<dbReference type="InterPro" id="IPR004263">
    <property type="entry name" value="Exostosin"/>
</dbReference>
<feature type="domain" description="Exostosin GT47" evidence="6">
    <location>
        <begin position="20"/>
        <end position="300"/>
    </location>
</feature>
<dbReference type="EMBL" id="JAKOGI010000942">
    <property type="protein sequence ID" value="KAJ8429054.1"/>
    <property type="molecule type" value="Genomic_DNA"/>
</dbReference>
<evidence type="ECO:0000256" key="5">
    <source>
        <dbReference type="ARBA" id="ARBA00023034"/>
    </source>
</evidence>
<keyword evidence="3" id="KW-0808">Transferase</keyword>
<comment type="subcellular location">
    <subcellularLocation>
        <location evidence="1">Golgi apparatus membrane</location>
        <topology evidence="1">Single-pass type II membrane protein</topology>
    </subcellularLocation>
</comment>
<organism evidence="7 8">
    <name type="scientific">Carnegiea gigantea</name>
    <dbReference type="NCBI Taxonomy" id="171969"/>
    <lineage>
        <taxon>Eukaryota</taxon>
        <taxon>Viridiplantae</taxon>
        <taxon>Streptophyta</taxon>
        <taxon>Embryophyta</taxon>
        <taxon>Tracheophyta</taxon>
        <taxon>Spermatophyta</taxon>
        <taxon>Magnoliopsida</taxon>
        <taxon>eudicotyledons</taxon>
        <taxon>Gunneridae</taxon>
        <taxon>Pentapetalae</taxon>
        <taxon>Caryophyllales</taxon>
        <taxon>Cactineae</taxon>
        <taxon>Cactaceae</taxon>
        <taxon>Cactoideae</taxon>
        <taxon>Echinocereeae</taxon>
        <taxon>Carnegiea</taxon>
    </lineage>
</organism>
<dbReference type="AlphaFoldDB" id="A0A9Q1JQC1"/>
<keyword evidence="4" id="KW-0812">Transmembrane</keyword>
<evidence type="ECO:0000313" key="8">
    <source>
        <dbReference type="Proteomes" id="UP001153076"/>
    </source>
</evidence>
<name>A0A9Q1JQC1_9CARY</name>
<dbReference type="PANTHER" id="PTHR11062">
    <property type="entry name" value="EXOSTOSIN HEPARAN SULFATE GLYCOSYLTRANSFERASE -RELATED"/>
    <property type="match status" value="1"/>
</dbReference>
<comment type="caution">
    <text evidence="7">The sequence shown here is derived from an EMBL/GenBank/DDBJ whole genome shotgun (WGS) entry which is preliminary data.</text>
</comment>
<dbReference type="OrthoDB" id="1924787at2759"/>